<evidence type="ECO:0008006" key="3">
    <source>
        <dbReference type="Google" id="ProtNLM"/>
    </source>
</evidence>
<organism evidence="1 2">
    <name type="scientific">Nocardia albiluteola</name>
    <dbReference type="NCBI Taxonomy" id="2842303"/>
    <lineage>
        <taxon>Bacteria</taxon>
        <taxon>Bacillati</taxon>
        <taxon>Actinomycetota</taxon>
        <taxon>Actinomycetes</taxon>
        <taxon>Mycobacteriales</taxon>
        <taxon>Nocardiaceae</taxon>
        <taxon>Nocardia</taxon>
    </lineage>
</organism>
<sequence>MPISIEAARGLAEISDGLVLVLLRDQQVVGVLHVEEGAADAVGAAATTVLADQAVVVVIATLKAAGRLILLADQMRKILAANGVEVTASVHVPSLKPGARWTDLALVDARDGILGRMIGRRRR</sequence>
<dbReference type="RefSeq" id="WP_215918023.1">
    <property type="nucleotide sequence ID" value="NZ_JAHKNI010000005.1"/>
</dbReference>
<comment type="caution">
    <text evidence="1">The sequence shown here is derived from an EMBL/GenBank/DDBJ whole genome shotgun (WGS) entry which is preliminary data.</text>
</comment>
<accession>A0ABS6B1J8</accession>
<dbReference type="EMBL" id="JAHKNI010000005">
    <property type="protein sequence ID" value="MBU3063103.1"/>
    <property type="molecule type" value="Genomic_DNA"/>
</dbReference>
<gene>
    <name evidence="1" type="ORF">KO481_16405</name>
</gene>
<protein>
    <recommendedName>
        <fullName evidence="3">Roadblock/LAMTOR2 domain-containing protein</fullName>
    </recommendedName>
</protein>
<evidence type="ECO:0000313" key="1">
    <source>
        <dbReference type="EMBL" id="MBU3063103.1"/>
    </source>
</evidence>
<proteinExistence type="predicted"/>
<reference evidence="1 2" key="1">
    <citation type="submission" date="2021-06" db="EMBL/GenBank/DDBJ databases">
        <title>Actinomycetes sequencing.</title>
        <authorList>
            <person name="Shan Q."/>
        </authorList>
    </citation>
    <scope>NUCLEOTIDE SEQUENCE [LARGE SCALE GENOMIC DNA]</scope>
    <source>
        <strain evidence="1 2">NEAU-G5</strain>
    </source>
</reference>
<keyword evidence="2" id="KW-1185">Reference proteome</keyword>
<dbReference type="Proteomes" id="UP000733379">
    <property type="component" value="Unassembled WGS sequence"/>
</dbReference>
<name>A0ABS6B1J8_9NOCA</name>
<evidence type="ECO:0000313" key="2">
    <source>
        <dbReference type="Proteomes" id="UP000733379"/>
    </source>
</evidence>